<organism evidence="1">
    <name type="scientific">Anguilla anguilla</name>
    <name type="common">European freshwater eel</name>
    <name type="synonym">Muraena anguilla</name>
    <dbReference type="NCBI Taxonomy" id="7936"/>
    <lineage>
        <taxon>Eukaryota</taxon>
        <taxon>Metazoa</taxon>
        <taxon>Chordata</taxon>
        <taxon>Craniata</taxon>
        <taxon>Vertebrata</taxon>
        <taxon>Euteleostomi</taxon>
        <taxon>Actinopterygii</taxon>
        <taxon>Neopterygii</taxon>
        <taxon>Teleostei</taxon>
        <taxon>Anguilliformes</taxon>
        <taxon>Anguillidae</taxon>
        <taxon>Anguilla</taxon>
    </lineage>
</organism>
<reference evidence="1" key="2">
    <citation type="journal article" date="2015" name="Fish Shellfish Immunol.">
        <title>Early steps in the European eel (Anguilla anguilla)-Vibrio vulnificus interaction in the gills: Role of the RtxA13 toxin.</title>
        <authorList>
            <person name="Callol A."/>
            <person name="Pajuelo D."/>
            <person name="Ebbesson L."/>
            <person name="Teles M."/>
            <person name="MacKenzie S."/>
            <person name="Amaro C."/>
        </authorList>
    </citation>
    <scope>NUCLEOTIDE SEQUENCE</scope>
</reference>
<name>A0A0E9PTY3_ANGAN</name>
<evidence type="ECO:0000313" key="1">
    <source>
        <dbReference type="EMBL" id="JAH07555.1"/>
    </source>
</evidence>
<reference evidence="1" key="1">
    <citation type="submission" date="2014-11" db="EMBL/GenBank/DDBJ databases">
        <authorList>
            <person name="Amaro Gonzalez C."/>
        </authorList>
    </citation>
    <scope>NUCLEOTIDE SEQUENCE</scope>
</reference>
<proteinExistence type="predicted"/>
<dbReference type="EMBL" id="GBXM01101022">
    <property type="protein sequence ID" value="JAH07555.1"/>
    <property type="molecule type" value="Transcribed_RNA"/>
</dbReference>
<sequence>MAVHQILGSFDRLPKAFLCVRQCAHCTARDFQSDRNTVWDSVRAALCSRRVKI</sequence>
<dbReference type="AlphaFoldDB" id="A0A0E9PTY3"/>
<accession>A0A0E9PTY3</accession>
<protein>
    <submittedName>
        <fullName evidence="1">Uncharacterized protein</fullName>
    </submittedName>
</protein>